<dbReference type="HOGENOM" id="CLU_012833_2_0_11"/>
<dbReference type="PANTHER" id="PTHR47320:SF1">
    <property type="entry name" value="BIFUNCTIONAL URIDYLYLTRANSFERASE_URIDYLYL-REMOVING ENZYME"/>
    <property type="match status" value="1"/>
</dbReference>
<dbReference type="InterPro" id="IPR003607">
    <property type="entry name" value="HD/PDEase_dom"/>
</dbReference>
<proteinExistence type="inferred from homology"/>
<keyword evidence="6 7" id="KW-0511">Multifunctional enzyme</keyword>
<dbReference type="STRING" id="656024.FsymDg_0089"/>
<evidence type="ECO:0000256" key="7">
    <source>
        <dbReference type="HAMAP-Rule" id="MF_00277"/>
    </source>
</evidence>
<evidence type="ECO:0000256" key="4">
    <source>
        <dbReference type="ARBA" id="ARBA00022801"/>
    </source>
</evidence>
<keyword evidence="2 7" id="KW-0548">Nucleotidyltransferase</keyword>
<dbReference type="RefSeq" id="WP_013871669.1">
    <property type="nucleotide sequence ID" value="NC_015656.1"/>
</dbReference>
<evidence type="ECO:0000313" key="12">
    <source>
        <dbReference type="Proteomes" id="UP000001549"/>
    </source>
</evidence>
<keyword evidence="4 7" id="KW-0378">Hydrolase</keyword>
<dbReference type="GO" id="GO:0008081">
    <property type="term" value="F:phosphoric diester hydrolase activity"/>
    <property type="evidence" value="ECO:0007669"/>
    <property type="project" value="UniProtKB-UniRule"/>
</dbReference>
<dbReference type="SUPFAM" id="SSF55021">
    <property type="entry name" value="ACT-like"/>
    <property type="match status" value="1"/>
</dbReference>
<evidence type="ECO:0000256" key="8">
    <source>
        <dbReference type="SAM" id="MobiDB-lite"/>
    </source>
</evidence>
<evidence type="ECO:0000256" key="3">
    <source>
        <dbReference type="ARBA" id="ARBA00022737"/>
    </source>
</evidence>
<comment type="function">
    <text evidence="7">Modifies, by uridylylation and deuridylylation, the PII regulatory proteins (GlnB and homologs), in response to the nitrogen status of the cell that GlnD senses through the glutamine level. Under low glutamine levels, catalyzes the conversion of the PII proteins and UTP to PII-UMP and PPi, while under higher glutamine levels, GlnD hydrolyzes PII-UMP to PII and UMP (deuridylylation). Thus, controls uridylylation state and activity of the PII proteins, and plays an important role in the regulation of nitrogen metabolism.</text>
</comment>
<dbReference type="SUPFAM" id="SSF109604">
    <property type="entry name" value="HD-domain/PDEase-like"/>
    <property type="match status" value="1"/>
</dbReference>
<dbReference type="KEGG" id="fsy:FsymDg_0089"/>
<dbReference type="InterPro" id="IPR043519">
    <property type="entry name" value="NT_sf"/>
</dbReference>
<dbReference type="NCBIfam" id="NF002895">
    <property type="entry name" value="PRK03381.1"/>
    <property type="match status" value="1"/>
</dbReference>
<dbReference type="AlphaFoldDB" id="F8B138"/>
<dbReference type="GO" id="GO:0006808">
    <property type="term" value="P:regulation of nitrogen utilization"/>
    <property type="evidence" value="ECO:0007669"/>
    <property type="project" value="UniProtKB-UniRule"/>
</dbReference>
<keyword evidence="12" id="KW-1185">Reference proteome</keyword>
<dbReference type="SUPFAM" id="SSF81593">
    <property type="entry name" value="Nucleotidyltransferase substrate binding subunit/domain"/>
    <property type="match status" value="1"/>
</dbReference>
<dbReference type="InterPro" id="IPR010043">
    <property type="entry name" value="UTase/UR"/>
</dbReference>
<dbReference type="HAMAP" id="MF_00277">
    <property type="entry name" value="PII_uridylyl_transf"/>
    <property type="match status" value="1"/>
</dbReference>
<name>F8B138_9ACTN</name>
<dbReference type="PROSITE" id="PS51671">
    <property type="entry name" value="ACT"/>
    <property type="match status" value="2"/>
</dbReference>
<dbReference type="PROSITE" id="PS51831">
    <property type="entry name" value="HD"/>
    <property type="match status" value="1"/>
</dbReference>
<dbReference type="PIRSF" id="PIRSF006288">
    <property type="entry name" value="PII_uridyltransf"/>
    <property type="match status" value="1"/>
</dbReference>
<protein>
    <recommendedName>
        <fullName evidence="7">Bifunctional uridylyltransferase/uridylyl-removing enzyme</fullName>
        <shortName evidence="7">UTase/UR</shortName>
    </recommendedName>
    <alternativeName>
        <fullName evidence="7">Bifunctional [protein-PII] modification enzyme</fullName>
    </alternativeName>
    <alternativeName>
        <fullName evidence="7">Bifunctional nitrogen sensor protein</fullName>
    </alternativeName>
    <domain>
        <recommendedName>
            <fullName evidence="7">[Protein-PII] uridylyltransferase</fullName>
            <shortName evidence="7">PII uridylyltransferase</shortName>
            <shortName evidence="7">UTase</shortName>
            <ecNumber evidence="7">2.7.7.59</ecNumber>
        </recommendedName>
    </domain>
    <domain>
        <recommendedName>
            <fullName evidence="7">[Protein-PII]-UMP uridylyl-removing enzyme</fullName>
            <shortName evidence="7">UR</shortName>
            <ecNumber evidence="7">3.1.4.-</ecNumber>
        </recommendedName>
    </domain>
</protein>
<dbReference type="InterPro" id="IPR006674">
    <property type="entry name" value="HD_domain"/>
</dbReference>
<evidence type="ECO:0000259" key="10">
    <source>
        <dbReference type="PROSITE" id="PS51831"/>
    </source>
</evidence>
<dbReference type="Proteomes" id="UP000001549">
    <property type="component" value="Chromosome"/>
</dbReference>
<accession>F8B138</accession>
<feature type="region of interest" description="Uridylyltransferase" evidence="7">
    <location>
        <begin position="1"/>
        <end position="293"/>
    </location>
</feature>
<keyword evidence="3" id="KW-0677">Repeat</keyword>
<gene>
    <name evidence="7" type="primary">glnD</name>
    <name evidence="11" type="ordered locus">FsymDg_0089</name>
</gene>
<feature type="domain" description="HD" evidence="10">
    <location>
        <begin position="408"/>
        <end position="531"/>
    </location>
</feature>
<dbReference type="InterPro" id="IPR002912">
    <property type="entry name" value="ACT_dom"/>
</dbReference>
<dbReference type="Gene3D" id="1.10.3090.10">
    <property type="entry name" value="cca-adding enzyme, domain 2"/>
    <property type="match status" value="1"/>
</dbReference>
<dbReference type="SMART" id="SM00471">
    <property type="entry name" value="HDc"/>
    <property type="match status" value="1"/>
</dbReference>
<keyword evidence="1 7" id="KW-0808">Transferase</keyword>
<dbReference type="PANTHER" id="PTHR47320">
    <property type="entry name" value="BIFUNCTIONAL URIDYLYLTRANSFERASE/URIDYLYL-REMOVING ENZYME"/>
    <property type="match status" value="1"/>
</dbReference>
<evidence type="ECO:0000256" key="6">
    <source>
        <dbReference type="ARBA" id="ARBA00023268"/>
    </source>
</evidence>
<feature type="domain" description="ACT" evidence="9">
    <location>
        <begin position="589"/>
        <end position="667"/>
    </location>
</feature>
<comment type="domain">
    <text evidence="7">Has four distinct domains: an N-terminal nucleotidyltransferase (NT) domain responsible for UTase activity, a central HD domain that encodes UR activity, and two C-terminal ACT domains that seem to have a role in glutamine sensing.</text>
</comment>
<dbReference type="GO" id="GO:0008773">
    <property type="term" value="F:[protein-PII] uridylyltransferase activity"/>
    <property type="evidence" value="ECO:0007669"/>
    <property type="project" value="UniProtKB-UniRule"/>
</dbReference>
<keyword evidence="5 7" id="KW-0460">Magnesium</keyword>
<dbReference type="EC" id="3.1.4.-" evidence="7"/>
<comment type="cofactor">
    <cofactor evidence="7">
        <name>Mg(2+)</name>
        <dbReference type="ChEBI" id="CHEBI:18420"/>
    </cofactor>
</comment>
<dbReference type="SUPFAM" id="SSF81301">
    <property type="entry name" value="Nucleotidyltransferase"/>
    <property type="match status" value="1"/>
</dbReference>
<evidence type="ECO:0000256" key="5">
    <source>
        <dbReference type="ARBA" id="ARBA00022842"/>
    </source>
</evidence>
<dbReference type="Pfam" id="PF08335">
    <property type="entry name" value="GlnD_UR_UTase"/>
    <property type="match status" value="1"/>
</dbReference>
<feature type="domain" description="ACT" evidence="9">
    <location>
        <begin position="695"/>
        <end position="765"/>
    </location>
</feature>
<comment type="similarity">
    <text evidence="7">Belongs to the GlnD family.</text>
</comment>
<reference evidence="11 12" key="1">
    <citation type="submission" date="2011-05" db="EMBL/GenBank/DDBJ databases">
        <title>Complete sequence of chromosome of Frankia symbiont of Datisca glomerata.</title>
        <authorList>
            <consortium name="US DOE Joint Genome Institute"/>
            <person name="Lucas S."/>
            <person name="Han J."/>
            <person name="Lapidus A."/>
            <person name="Cheng J.-F."/>
            <person name="Goodwin L."/>
            <person name="Pitluck S."/>
            <person name="Peters L."/>
            <person name="Mikhailova N."/>
            <person name="Chertkov O."/>
            <person name="Teshima H."/>
            <person name="Han C."/>
            <person name="Tapia R."/>
            <person name="Land M."/>
            <person name="Hauser L."/>
            <person name="Kyrpides N."/>
            <person name="Ivanova N."/>
            <person name="Pagani I."/>
            <person name="Berry A."/>
            <person name="Pawlowski K."/>
            <person name="Persson T."/>
            <person name="Vanden Heuvel B."/>
            <person name="Benson D."/>
            <person name="Woyke T."/>
        </authorList>
    </citation>
    <scope>NUCLEOTIDE SEQUENCE [LARGE SCALE GENOMIC DNA]</scope>
    <source>
        <strain evidence="12">4085684</strain>
    </source>
</reference>
<dbReference type="EC" id="2.7.7.59" evidence="7"/>
<comment type="catalytic activity">
    <reaction evidence="7">
        <text>[protein-PII]-L-tyrosine + UTP = [protein-PII]-uridylyl-L-tyrosine + diphosphate</text>
        <dbReference type="Rhea" id="RHEA:13673"/>
        <dbReference type="Rhea" id="RHEA-COMP:12147"/>
        <dbReference type="Rhea" id="RHEA-COMP:12148"/>
        <dbReference type="ChEBI" id="CHEBI:33019"/>
        <dbReference type="ChEBI" id="CHEBI:46398"/>
        <dbReference type="ChEBI" id="CHEBI:46858"/>
        <dbReference type="ChEBI" id="CHEBI:90602"/>
        <dbReference type="EC" id="2.7.7.59"/>
    </reaction>
</comment>
<evidence type="ECO:0000256" key="1">
    <source>
        <dbReference type="ARBA" id="ARBA00022679"/>
    </source>
</evidence>
<comment type="catalytic activity">
    <reaction evidence="7">
        <text>[protein-PII]-uridylyl-L-tyrosine + H2O = [protein-PII]-L-tyrosine + UMP + H(+)</text>
        <dbReference type="Rhea" id="RHEA:48600"/>
        <dbReference type="Rhea" id="RHEA-COMP:12147"/>
        <dbReference type="Rhea" id="RHEA-COMP:12148"/>
        <dbReference type="ChEBI" id="CHEBI:15377"/>
        <dbReference type="ChEBI" id="CHEBI:15378"/>
        <dbReference type="ChEBI" id="CHEBI:46858"/>
        <dbReference type="ChEBI" id="CHEBI:57865"/>
        <dbReference type="ChEBI" id="CHEBI:90602"/>
    </reaction>
</comment>
<dbReference type="InterPro" id="IPR045865">
    <property type="entry name" value="ACT-like_dom_sf"/>
</dbReference>
<evidence type="ECO:0000313" key="11">
    <source>
        <dbReference type="EMBL" id="AEH07672.1"/>
    </source>
</evidence>
<sequence>MTNRLAALTGRSEEFGGIVGPALRHALMGIADTTLRDLFGEPGPGVALLAVGGYGRGEPVLGSDLDLVLLHDGRRDDVTGIADTLWYPLWDAGIGLDHSVRTVDEAVAVADDDLKAALGLLTARPIAGDRVLVGSLLERVRARWRARSPHRLPELADLVADRARRHGDVAFLLEPDLKQARGGLRDVHALAALATAWAAETPPARVLEAHRVLLDARGEIRRLAHGRRQDRLLLQDQAAVAAALGYPDQLALAHATADAGRTISWTWDTTWYRVSAGLRSSARRRPGPPVRRPLDQDVVEQDGEAQLARDADPTRDPALVLRAAAAAARAGIPIGRYALNRLAREAPPMPAPWPDAARQALVALLATGPAMIGAMEALDQVGLLVRLLPEWEAVRSRPQRNPYHRFTVDRHLLETAAAAAASTREVDRPDLLLLGALLHDIGKGRPGDHTDVGVKIVHDLAPRLGLPPADADVLVTMVRQHLLLIEAATRRDIDDPATIEAVARAAGSPRILGLLHALTEADALATGPTAWSPWKARLVGDLVERAMAVHSGGRAPCPPALTDRQRALLTLPDDYHVAVNPLPDDSMFEIVVVAPDRPGLLAATTGVLAVNRLDVHRASARGENGRALLQAAVASTHDGGPSAGKLRGDLLRVLAGRVDLDARIAGREQAYAAARRRLPPAPPKIIFDDSGSDTVVEIRTPDRAGVLFRMVRALTDAGLGVRTAIVATIGLDVVNAFYVREADGSTVGRPGRREEVANRVLAALG</sequence>
<dbReference type="EMBL" id="CP002801">
    <property type="protein sequence ID" value="AEH07672.1"/>
    <property type="molecule type" value="Genomic_DNA"/>
</dbReference>
<dbReference type="InterPro" id="IPR013546">
    <property type="entry name" value="PII_UdlTrfase/GS_AdlTrfase"/>
</dbReference>
<comment type="activity regulation">
    <text evidence="7">Uridylyltransferase (UTase) activity is inhibited by glutamine, while glutamine activates uridylyl-removing (UR) activity.</text>
</comment>
<evidence type="ECO:0000259" key="9">
    <source>
        <dbReference type="PROSITE" id="PS51671"/>
    </source>
</evidence>
<dbReference type="CDD" id="cd05401">
    <property type="entry name" value="NT_GlnE_GlnD_like"/>
    <property type="match status" value="1"/>
</dbReference>
<organism evidence="11 12">
    <name type="scientific">Candidatus Protofrankia datiscae</name>
    <dbReference type="NCBI Taxonomy" id="2716812"/>
    <lineage>
        <taxon>Bacteria</taxon>
        <taxon>Bacillati</taxon>
        <taxon>Actinomycetota</taxon>
        <taxon>Actinomycetes</taxon>
        <taxon>Frankiales</taxon>
        <taxon>Frankiaceae</taxon>
        <taxon>Protofrankia</taxon>
    </lineage>
</organism>
<feature type="region of interest" description="Disordered" evidence="8">
    <location>
        <begin position="281"/>
        <end position="313"/>
    </location>
</feature>
<dbReference type="eggNOG" id="COG2844">
    <property type="taxonomic scope" value="Bacteria"/>
</dbReference>
<dbReference type="Pfam" id="PF01966">
    <property type="entry name" value="HD"/>
    <property type="match status" value="1"/>
</dbReference>
<evidence type="ECO:0000256" key="2">
    <source>
        <dbReference type="ARBA" id="ARBA00022695"/>
    </source>
</evidence>
<comment type="caution">
    <text evidence="7">Lacks conserved residue(s) required for the propagation of feature annotation.</text>
</comment>